<proteinExistence type="predicted"/>
<sequence length="52" mass="6008">MAKHCECNKLCLQFSVLESSPEDNNGYFLFLNPLQKIIMAIPPSKYILNEFD</sequence>
<evidence type="ECO:0000313" key="1">
    <source>
        <dbReference type="EMBL" id="CDW45910.1"/>
    </source>
</evidence>
<dbReference type="EMBL" id="HACA01028549">
    <property type="protein sequence ID" value="CDW45910.1"/>
    <property type="molecule type" value="Transcribed_RNA"/>
</dbReference>
<dbReference type="AlphaFoldDB" id="A0A0K2V6H5"/>
<organism evidence="1">
    <name type="scientific">Lepeophtheirus salmonis</name>
    <name type="common">Salmon louse</name>
    <name type="synonym">Caligus salmonis</name>
    <dbReference type="NCBI Taxonomy" id="72036"/>
    <lineage>
        <taxon>Eukaryota</taxon>
        <taxon>Metazoa</taxon>
        <taxon>Ecdysozoa</taxon>
        <taxon>Arthropoda</taxon>
        <taxon>Crustacea</taxon>
        <taxon>Multicrustacea</taxon>
        <taxon>Hexanauplia</taxon>
        <taxon>Copepoda</taxon>
        <taxon>Siphonostomatoida</taxon>
        <taxon>Caligidae</taxon>
        <taxon>Lepeophtheirus</taxon>
    </lineage>
</organism>
<accession>A0A0K2V6H5</accession>
<protein>
    <submittedName>
        <fullName evidence="1">Uncharacterized protein</fullName>
    </submittedName>
</protein>
<name>A0A0K2V6H5_LEPSM</name>
<reference evidence="1" key="1">
    <citation type="submission" date="2014-05" db="EMBL/GenBank/DDBJ databases">
        <authorList>
            <person name="Chronopoulou M."/>
        </authorList>
    </citation>
    <scope>NUCLEOTIDE SEQUENCE</scope>
    <source>
        <tissue evidence="1">Whole organism</tissue>
    </source>
</reference>